<gene>
    <name evidence="9" type="ORF">OSB04_012954</name>
</gene>
<dbReference type="GO" id="GO:0046933">
    <property type="term" value="F:proton-transporting ATP synthase activity, rotational mechanism"/>
    <property type="evidence" value="ECO:0007669"/>
    <property type="project" value="InterPro"/>
</dbReference>
<evidence type="ECO:0000313" key="9">
    <source>
        <dbReference type="EMBL" id="KAJ9558340.1"/>
    </source>
</evidence>
<evidence type="ECO:0000256" key="7">
    <source>
        <dbReference type="ARBA" id="ARBA00023136"/>
    </source>
</evidence>
<protein>
    <submittedName>
        <fullName evidence="9">Uncharacterized protein</fullName>
    </submittedName>
</protein>
<evidence type="ECO:0000256" key="8">
    <source>
        <dbReference type="ARBA" id="ARBA00023310"/>
    </source>
</evidence>
<keyword evidence="10" id="KW-1185">Reference proteome</keyword>
<name>A0AA38TP16_9ASTR</name>
<accession>A0AA38TP16</accession>
<proteinExistence type="inferred from homology"/>
<dbReference type="PRINTS" id="PR00125">
    <property type="entry name" value="ATPASEDELTA"/>
</dbReference>
<dbReference type="AlphaFoldDB" id="A0AA38TP16"/>
<evidence type="ECO:0000256" key="6">
    <source>
        <dbReference type="ARBA" id="ARBA00023065"/>
    </source>
</evidence>
<dbReference type="Gene3D" id="1.10.520.20">
    <property type="entry name" value="N-terminal domain of the delta subunit of the F1F0-ATP synthase"/>
    <property type="match status" value="1"/>
</dbReference>
<evidence type="ECO:0000313" key="10">
    <source>
        <dbReference type="Proteomes" id="UP001172457"/>
    </source>
</evidence>
<evidence type="ECO:0000256" key="3">
    <source>
        <dbReference type="ARBA" id="ARBA00011648"/>
    </source>
</evidence>
<keyword evidence="5" id="KW-0375">Hydrogen ion transport</keyword>
<dbReference type="PROSITE" id="PS00389">
    <property type="entry name" value="ATPASE_DELTA"/>
    <property type="match status" value="1"/>
</dbReference>
<dbReference type="Proteomes" id="UP001172457">
    <property type="component" value="Chromosome 3"/>
</dbReference>
<dbReference type="GO" id="GO:0016020">
    <property type="term" value="C:membrane"/>
    <property type="evidence" value="ECO:0007669"/>
    <property type="project" value="UniProtKB-SubCell"/>
</dbReference>
<keyword evidence="4" id="KW-0813">Transport</keyword>
<dbReference type="SUPFAM" id="SSF47928">
    <property type="entry name" value="N-terminal domain of the delta subunit of the F1F0-ATP synthase"/>
    <property type="match status" value="1"/>
</dbReference>
<keyword evidence="6" id="KW-0406">Ion transport</keyword>
<keyword evidence="7" id="KW-0472">Membrane</keyword>
<comment type="subcellular location">
    <subcellularLocation>
        <location evidence="1">Membrane</location>
    </subcellularLocation>
</comment>
<sequence>MEALFTQIASLQLFHPPSIDSHHLLLLSSSSSLCVDSFKLRSKMAMAGQIRSTVPRLAKSLMSDSISSQRSTVQRALLCPNFTDSQVQSRNFASASAPKEPKIKVPVAMFGGSGNYASALYIAAAKAKTLDKVESELLDLVAATEKSPTFSQFMKDLAVPADTRVKAITEICDKAKFSEVTKNFLVVLADNGRLRHVDTIAKRFSDLTMAHRGEVKAIVTTVIPLPAEEEKELKSTLQEILGKGKTVKLEQKIDPSILGGIVVEFGQKVFDMSIKTRAKQMERFLREPINFDA</sequence>
<dbReference type="NCBIfam" id="TIGR01145">
    <property type="entry name" value="ATP_synt_delta"/>
    <property type="match status" value="1"/>
</dbReference>
<evidence type="ECO:0000256" key="1">
    <source>
        <dbReference type="ARBA" id="ARBA00004370"/>
    </source>
</evidence>
<dbReference type="PANTHER" id="PTHR11910">
    <property type="entry name" value="ATP SYNTHASE DELTA CHAIN"/>
    <property type="match status" value="1"/>
</dbReference>
<dbReference type="InterPro" id="IPR000711">
    <property type="entry name" value="ATPase_OSCP/dsu"/>
</dbReference>
<evidence type="ECO:0000256" key="4">
    <source>
        <dbReference type="ARBA" id="ARBA00022448"/>
    </source>
</evidence>
<dbReference type="InterPro" id="IPR020781">
    <property type="entry name" value="ATPase_OSCP/d_CS"/>
</dbReference>
<dbReference type="HAMAP" id="MF_01416">
    <property type="entry name" value="ATP_synth_delta_bact"/>
    <property type="match status" value="1"/>
</dbReference>
<dbReference type="Pfam" id="PF00213">
    <property type="entry name" value="OSCP"/>
    <property type="match status" value="1"/>
</dbReference>
<evidence type="ECO:0000256" key="5">
    <source>
        <dbReference type="ARBA" id="ARBA00022781"/>
    </source>
</evidence>
<dbReference type="EMBL" id="JARYMX010000003">
    <property type="protein sequence ID" value="KAJ9558340.1"/>
    <property type="molecule type" value="Genomic_DNA"/>
</dbReference>
<comment type="similarity">
    <text evidence="2">Belongs to the ATPase delta chain family.</text>
</comment>
<organism evidence="9 10">
    <name type="scientific">Centaurea solstitialis</name>
    <name type="common">yellow star-thistle</name>
    <dbReference type="NCBI Taxonomy" id="347529"/>
    <lineage>
        <taxon>Eukaryota</taxon>
        <taxon>Viridiplantae</taxon>
        <taxon>Streptophyta</taxon>
        <taxon>Embryophyta</taxon>
        <taxon>Tracheophyta</taxon>
        <taxon>Spermatophyta</taxon>
        <taxon>Magnoliopsida</taxon>
        <taxon>eudicotyledons</taxon>
        <taxon>Gunneridae</taxon>
        <taxon>Pentapetalae</taxon>
        <taxon>asterids</taxon>
        <taxon>campanulids</taxon>
        <taxon>Asterales</taxon>
        <taxon>Asteraceae</taxon>
        <taxon>Carduoideae</taxon>
        <taxon>Cardueae</taxon>
        <taxon>Centaureinae</taxon>
        <taxon>Centaurea</taxon>
    </lineage>
</organism>
<keyword evidence="8" id="KW-0066">ATP synthesis</keyword>
<comment type="caution">
    <text evidence="9">The sequence shown here is derived from an EMBL/GenBank/DDBJ whole genome shotgun (WGS) entry which is preliminary data.</text>
</comment>
<dbReference type="InterPro" id="IPR026015">
    <property type="entry name" value="ATP_synth_OSCP/delta_N_sf"/>
</dbReference>
<evidence type="ECO:0000256" key="2">
    <source>
        <dbReference type="ARBA" id="ARBA00007046"/>
    </source>
</evidence>
<reference evidence="9" key="1">
    <citation type="submission" date="2023-03" db="EMBL/GenBank/DDBJ databases">
        <title>Chromosome-scale reference genome and RAD-based genetic map of yellow starthistle (Centaurea solstitialis) reveal putative structural variation and QTLs associated with invader traits.</title>
        <authorList>
            <person name="Reatini B."/>
            <person name="Cang F.A."/>
            <person name="Jiang Q."/>
            <person name="Mckibben M.T.W."/>
            <person name="Barker M.S."/>
            <person name="Rieseberg L.H."/>
            <person name="Dlugosch K.M."/>
        </authorList>
    </citation>
    <scope>NUCLEOTIDE SEQUENCE</scope>
    <source>
        <strain evidence="9">CAN-66</strain>
        <tissue evidence="9">Leaf</tissue>
    </source>
</reference>
<comment type="subunit">
    <text evidence="3">F-type ATPases have 2 components, CF(1) - the catalytic core - and CF(0) - the membrane proton channel. CF(1) has five subunits: alpha(3), beta(3), gamma(1), delta(1), epsilon(1). CF(0) has three main subunits: a, b and c.</text>
</comment>